<dbReference type="STRING" id="1416801.SAMN05192553_10324"/>
<dbReference type="InterPro" id="IPR020043">
    <property type="entry name" value="Deacetylase_Atu3266-like"/>
</dbReference>
<dbReference type="AlphaFoldDB" id="A0A1H6XH79"/>
<dbReference type="InterPro" id="IPR011059">
    <property type="entry name" value="Metal-dep_hydrolase_composite"/>
</dbReference>
<dbReference type="GO" id="GO:0016810">
    <property type="term" value="F:hydrolase activity, acting on carbon-nitrogen (but not peptide) bonds"/>
    <property type="evidence" value="ECO:0007669"/>
    <property type="project" value="InterPro"/>
</dbReference>
<dbReference type="GO" id="GO:0019213">
    <property type="term" value="F:deacetylase activity"/>
    <property type="evidence" value="ECO:0007669"/>
    <property type="project" value="InterPro"/>
</dbReference>
<protein>
    <submittedName>
        <fullName evidence="4">Dihydroorotase</fullName>
    </submittedName>
</protein>
<dbReference type="NCBIfam" id="NF006689">
    <property type="entry name" value="PRK09237.1"/>
    <property type="match status" value="1"/>
</dbReference>
<feature type="domain" description="Amidohydrolase-related" evidence="3">
    <location>
        <begin position="293"/>
        <end position="394"/>
    </location>
</feature>
<name>A0A1H6XH79_9BACT</name>
<proteinExistence type="predicted"/>
<dbReference type="SUPFAM" id="SSF51338">
    <property type="entry name" value="Composite domain of metallo-dependent hydrolases"/>
    <property type="match status" value="1"/>
</dbReference>
<evidence type="ECO:0000256" key="1">
    <source>
        <dbReference type="PIRSR" id="PIRSR039004-1"/>
    </source>
</evidence>
<feature type="binding site" evidence="1">
    <location>
        <position position="298"/>
    </location>
    <ligand>
        <name>Zn(2+)</name>
        <dbReference type="ChEBI" id="CHEBI:29105"/>
        <label>1</label>
    </ligand>
</feature>
<feature type="binding site" evidence="1">
    <location>
        <position position="82"/>
    </location>
    <ligand>
        <name>Zn(2+)</name>
        <dbReference type="ChEBI" id="CHEBI:29105"/>
        <label>1</label>
    </ligand>
</feature>
<dbReference type="OrthoDB" id="9775607at2"/>
<dbReference type="RefSeq" id="WP_092172911.1">
    <property type="nucleotide sequence ID" value="NZ_FNZH01000003.1"/>
</dbReference>
<feature type="binding site" evidence="1">
    <location>
        <position position="84"/>
    </location>
    <ligand>
        <name>Zn(2+)</name>
        <dbReference type="ChEBI" id="CHEBI:29105"/>
        <label>1</label>
    </ligand>
</feature>
<accession>A0A1H6XH79</accession>
<evidence type="ECO:0000259" key="3">
    <source>
        <dbReference type="Pfam" id="PF01979"/>
    </source>
</evidence>
<feature type="modified residue" description="N6-carboxylysine" evidence="2">
    <location>
        <position position="184"/>
    </location>
</feature>
<dbReference type="PANTHER" id="PTHR42717:SF1">
    <property type="entry name" value="IMIDAZOLONEPROPIONASE AND RELATED AMIDOHYDROLASES"/>
    <property type="match status" value="1"/>
</dbReference>
<dbReference type="InterPro" id="IPR006680">
    <property type="entry name" value="Amidohydro-rel"/>
</dbReference>
<dbReference type="Pfam" id="PF01979">
    <property type="entry name" value="Amidohydro_1"/>
    <property type="match status" value="1"/>
</dbReference>
<dbReference type="SUPFAM" id="SSF51556">
    <property type="entry name" value="Metallo-dependent hydrolases"/>
    <property type="match status" value="1"/>
</dbReference>
<sequence length="415" mass="45771">MKHCVLFFLGMTLGIPLFGQEFDLLIQNAYLIDARNARQDTLDLGMANGKIAQVAPSIDPSRAKKVIDASGLILCPGLIDTHTHVFVGSKARTFADGFSSVSPDDFSFRSGVTTVVDAGTSGWRNFETFKKNVIDASQTRVLAFLNIAGSGMSGNPSQENLEDMDAEMAVKMIQKYPDHLVGIKIGHYTGEEWLPFDRALLAAETAKKPLLVECHLPQYTLAEQLEKMRPGDILTHSFEEIDERMPIVDEKGRLRPFVQTAYERGIIFDVGHGGAGFWFSQAIPALRQGLVPHTFGTDLHRFSMNAGMKNILNVMSKFIAMGMETEEVIKRASWQAAQAIQRPDLGHLSEGAVADLALLKLHEGEFGFVDAAGNRIAGKYKLEAELTMKGGKVVYDLNGLTAKTYNENMLWIDEK</sequence>
<evidence type="ECO:0000313" key="4">
    <source>
        <dbReference type="EMBL" id="SEJ28443.1"/>
    </source>
</evidence>
<dbReference type="PANTHER" id="PTHR42717">
    <property type="entry name" value="DIHYDROOROTASE-RELATED"/>
    <property type="match status" value="1"/>
</dbReference>
<feature type="binding site" description="via carbamate group" evidence="1">
    <location>
        <position position="184"/>
    </location>
    <ligand>
        <name>Zn(2+)</name>
        <dbReference type="ChEBI" id="CHEBI:29105"/>
        <label>1</label>
    </ligand>
</feature>
<dbReference type="GO" id="GO:0046872">
    <property type="term" value="F:metal ion binding"/>
    <property type="evidence" value="ECO:0007669"/>
    <property type="project" value="UniProtKB-KW"/>
</dbReference>
<dbReference type="Gene3D" id="3.20.20.140">
    <property type="entry name" value="Metal-dependent hydrolases"/>
    <property type="match status" value="1"/>
</dbReference>
<reference evidence="5" key="1">
    <citation type="submission" date="2016-10" db="EMBL/GenBank/DDBJ databases">
        <authorList>
            <person name="Varghese N."/>
            <person name="Submissions S."/>
        </authorList>
    </citation>
    <scope>NUCLEOTIDE SEQUENCE [LARGE SCALE GENOMIC DNA]</scope>
    <source>
        <strain evidence="5">IBRC-M 10761</strain>
    </source>
</reference>
<organism evidence="4 5">
    <name type="scientific">Cyclobacterium xiamenense</name>
    <dbReference type="NCBI Taxonomy" id="1297121"/>
    <lineage>
        <taxon>Bacteria</taxon>
        <taxon>Pseudomonadati</taxon>
        <taxon>Bacteroidota</taxon>
        <taxon>Cytophagia</taxon>
        <taxon>Cytophagales</taxon>
        <taxon>Cyclobacteriaceae</taxon>
        <taxon>Cyclobacterium</taxon>
    </lineage>
</organism>
<feature type="binding site" description="via carbamate group" evidence="1">
    <location>
        <position position="184"/>
    </location>
    <ligand>
        <name>Zn(2+)</name>
        <dbReference type="ChEBI" id="CHEBI:29105"/>
        <label>2</label>
    </ligand>
</feature>
<feature type="binding site" evidence="1">
    <location>
        <position position="236"/>
    </location>
    <ligand>
        <name>Zn(2+)</name>
        <dbReference type="ChEBI" id="CHEBI:29105"/>
        <label>2</label>
    </ligand>
</feature>
<dbReference type="PIRSF" id="PIRSF039004">
    <property type="entry name" value="ADE_EF_0837"/>
    <property type="match status" value="1"/>
</dbReference>
<dbReference type="Proteomes" id="UP000199403">
    <property type="component" value="Unassembled WGS sequence"/>
</dbReference>
<keyword evidence="1" id="KW-0862">Zinc</keyword>
<gene>
    <name evidence="4" type="ORF">SAMN05192553_10324</name>
</gene>
<evidence type="ECO:0000313" key="5">
    <source>
        <dbReference type="Proteomes" id="UP000199403"/>
    </source>
</evidence>
<keyword evidence="1" id="KW-0479">Metal-binding</keyword>
<dbReference type="EMBL" id="FNZH01000003">
    <property type="protein sequence ID" value="SEJ28443.1"/>
    <property type="molecule type" value="Genomic_DNA"/>
</dbReference>
<dbReference type="InterPro" id="IPR032466">
    <property type="entry name" value="Metal_Hydrolase"/>
</dbReference>
<evidence type="ECO:0000256" key="2">
    <source>
        <dbReference type="PIRSR" id="PIRSR039004-2"/>
    </source>
</evidence>
<dbReference type="Gene3D" id="2.30.40.10">
    <property type="entry name" value="Urease, subunit C, domain 1"/>
    <property type="match status" value="1"/>
</dbReference>
<keyword evidence="5" id="KW-1185">Reference proteome</keyword>